<dbReference type="AlphaFoldDB" id="K1XKQ0"/>
<dbReference type="GO" id="GO:0006412">
    <property type="term" value="P:translation"/>
    <property type="evidence" value="ECO:0007669"/>
    <property type="project" value="InterPro"/>
</dbReference>
<feature type="non-terminal residue" evidence="6">
    <location>
        <position position="133"/>
    </location>
</feature>
<dbReference type="InterPro" id="IPR035987">
    <property type="entry name" value="Ribosomal_uS8_sf"/>
</dbReference>
<comment type="caution">
    <text evidence="6">The sequence shown here is derived from an EMBL/GenBank/DDBJ whole genome shotgun (WGS) entry which is preliminary data.</text>
</comment>
<evidence type="ECO:0000256" key="2">
    <source>
        <dbReference type="ARBA" id="ARBA00022980"/>
    </source>
</evidence>
<keyword evidence="2" id="KW-0689">Ribosomal protein</keyword>
<dbReference type="Gene3D" id="3.30.1370.30">
    <property type="match status" value="1"/>
</dbReference>
<accession>K1XKQ0</accession>
<dbReference type="Pfam" id="PF00410">
    <property type="entry name" value="Ribosomal_S8"/>
    <property type="match status" value="1"/>
</dbReference>
<reference evidence="6" key="1">
    <citation type="journal article" date="2012" name="Science">
        <title>Fermentation, hydrogen, and sulfur metabolism in multiple uncultivated bacterial phyla.</title>
        <authorList>
            <person name="Wrighton K.C."/>
            <person name="Thomas B.C."/>
            <person name="Sharon I."/>
            <person name="Miller C.S."/>
            <person name="Castelle C.J."/>
            <person name="VerBerkmoes N.C."/>
            <person name="Wilkins M.J."/>
            <person name="Hettich R.L."/>
            <person name="Lipton M.S."/>
            <person name="Williams K.H."/>
            <person name="Long P.E."/>
            <person name="Banfield J.F."/>
        </authorList>
    </citation>
    <scope>NUCLEOTIDE SEQUENCE [LARGE SCALE GENOMIC DNA]</scope>
</reference>
<dbReference type="GO" id="GO:0016787">
    <property type="term" value="F:hydrolase activity"/>
    <property type="evidence" value="ECO:0007669"/>
    <property type="project" value="UniProtKB-KW"/>
</dbReference>
<keyword evidence="6" id="KW-0378">Hydrolase</keyword>
<dbReference type="GO" id="GO:0005840">
    <property type="term" value="C:ribosome"/>
    <property type="evidence" value="ECO:0007669"/>
    <property type="project" value="UniProtKB-KW"/>
</dbReference>
<keyword evidence="3" id="KW-0687">Ribonucleoprotein</keyword>
<name>K1XKQ0_9BACT</name>
<sequence length="133" mass="15236">MTYINAPIHDLLIRIKNAYMARKTTVEDVPFSNFKVSILELLKQYRFVQKFDIKEEGVKKFINITLKKVINPVDDVPNIKFFSKPSRPWYVSYKDINLVAGGKGIGIISTNQWLMPAHVAKQKKLGGELIAEI</sequence>
<gene>
    <name evidence="6" type="primary">rpsH</name>
    <name evidence="6" type="ORF">ACD_80C00004G0019</name>
</gene>
<evidence type="ECO:0000313" key="6">
    <source>
        <dbReference type="EMBL" id="EKD25687.1"/>
    </source>
</evidence>
<organism evidence="6">
    <name type="scientific">uncultured bacterium</name>
    <name type="common">gcode 4</name>
    <dbReference type="NCBI Taxonomy" id="1234023"/>
    <lineage>
        <taxon>Bacteria</taxon>
        <taxon>environmental samples</taxon>
    </lineage>
</organism>
<dbReference type="PANTHER" id="PTHR11758">
    <property type="entry name" value="40S RIBOSOMAL PROTEIN S15A"/>
    <property type="match status" value="1"/>
</dbReference>
<evidence type="ECO:0000256" key="5">
    <source>
        <dbReference type="ARBA" id="ARBA00035525"/>
    </source>
</evidence>
<dbReference type="Gene3D" id="3.30.1490.10">
    <property type="match status" value="1"/>
</dbReference>
<proteinExistence type="inferred from homology"/>
<dbReference type="GO" id="GO:0003735">
    <property type="term" value="F:structural constituent of ribosome"/>
    <property type="evidence" value="ECO:0007669"/>
    <property type="project" value="InterPro"/>
</dbReference>
<dbReference type="SUPFAM" id="SSF56047">
    <property type="entry name" value="Ribosomal protein S8"/>
    <property type="match status" value="1"/>
</dbReference>
<comment type="similarity">
    <text evidence="1">Belongs to the universal ribosomal protein uS8 family.</text>
</comment>
<dbReference type="InterPro" id="IPR000630">
    <property type="entry name" value="Ribosomal_uS8"/>
</dbReference>
<dbReference type="EMBL" id="AMFJ01036011">
    <property type="protein sequence ID" value="EKD25687.1"/>
    <property type="molecule type" value="Genomic_DNA"/>
</dbReference>
<protein>
    <recommendedName>
        <fullName evidence="4">Small ribosomal subunit protein uS8</fullName>
    </recommendedName>
    <alternativeName>
        <fullName evidence="5">30S ribosomal protein S8</fullName>
    </alternativeName>
</protein>
<evidence type="ECO:0000256" key="1">
    <source>
        <dbReference type="ARBA" id="ARBA00006471"/>
    </source>
</evidence>
<evidence type="ECO:0000256" key="4">
    <source>
        <dbReference type="ARBA" id="ARBA00035258"/>
    </source>
</evidence>
<dbReference type="GO" id="GO:1990904">
    <property type="term" value="C:ribonucleoprotein complex"/>
    <property type="evidence" value="ECO:0007669"/>
    <property type="project" value="UniProtKB-KW"/>
</dbReference>
<evidence type="ECO:0000256" key="3">
    <source>
        <dbReference type="ARBA" id="ARBA00023274"/>
    </source>
</evidence>